<dbReference type="SUPFAM" id="SSF56601">
    <property type="entry name" value="beta-lactamase/transpeptidase-like"/>
    <property type="match status" value="1"/>
</dbReference>
<evidence type="ECO:0000256" key="5">
    <source>
        <dbReference type="ARBA" id="ARBA00022670"/>
    </source>
</evidence>
<evidence type="ECO:0000313" key="17">
    <source>
        <dbReference type="Proteomes" id="UP000177953"/>
    </source>
</evidence>
<dbReference type="Gene3D" id="3.40.710.10">
    <property type="entry name" value="DD-peptidase/beta-lactamase superfamily"/>
    <property type="match status" value="1"/>
</dbReference>
<dbReference type="GO" id="GO:0005886">
    <property type="term" value="C:plasma membrane"/>
    <property type="evidence" value="ECO:0007669"/>
    <property type="project" value="UniProtKB-SubCell"/>
</dbReference>
<dbReference type="InterPro" id="IPR001460">
    <property type="entry name" value="PCN-bd_Tpept"/>
</dbReference>
<dbReference type="InterPro" id="IPR012338">
    <property type="entry name" value="Beta-lactam/transpept-like"/>
</dbReference>
<dbReference type="SUPFAM" id="SSF56519">
    <property type="entry name" value="Penicillin binding protein dimerisation domain"/>
    <property type="match status" value="1"/>
</dbReference>
<dbReference type="PANTHER" id="PTHR30627:SF2">
    <property type="entry name" value="PEPTIDOGLYCAN D,D-TRANSPEPTIDASE MRDA"/>
    <property type="match status" value="1"/>
</dbReference>
<evidence type="ECO:0000256" key="3">
    <source>
        <dbReference type="ARBA" id="ARBA00022475"/>
    </source>
</evidence>
<evidence type="ECO:0000256" key="13">
    <source>
        <dbReference type="SAM" id="Phobius"/>
    </source>
</evidence>
<dbReference type="AlphaFoldDB" id="A0A1F6MFB2"/>
<dbReference type="InterPro" id="IPR050515">
    <property type="entry name" value="Beta-lactam/transpept"/>
</dbReference>
<evidence type="ECO:0000256" key="12">
    <source>
        <dbReference type="ARBA" id="ARBA00023316"/>
    </source>
</evidence>
<dbReference type="Pfam" id="PF03717">
    <property type="entry name" value="PBP_dimer"/>
    <property type="match status" value="1"/>
</dbReference>
<evidence type="ECO:0000259" key="14">
    <source>
        <dbReference type="Pfam" id="PF00905"/>
    </source>
</evidence>
<proteinExistence type="predicted"/>
<dbReference type="PANTHER" id="PTHR30627">
    <property type="entry name" value="PEPTIDOGLYCAN D,D-TRANSPEPTIDASE"/>
    <property type="match status" value="1"/>
</dbReference>
<dbReference type="NCBIfam" id="TIGR03423">
    <property type="entry name" value="pbp2_mrdA"/>
    <property type="match status" value="1"/>
</dbReference>
<dbReference type="EMBL" id="MFPU01000010">
    <property type="protein sequence ID" value="OGH70342.1"/>
    <property type="molecule type" value="Genomic_DNA"/>
</dbReference>
<gene>
    <name evidence="16" type="ORF">A2754_00225</name>
</gene>
<dbReference type="Proteomes" id="UP000177953">
    <property type="component" value="Unassembled WGS sequence"/>
</dbReference>
<feature type="domain" description="Penicillin-binding protein dimerisation" evidence="15">
    <location>
        <begin position="102"/>
        <end position="280"/>
    </location>
</feature>
<evidence type="ECO:0000256" key="8">
    <source>
        <dbReference type="ARBA" id="ARBA00022960"/>
    </source>
</evidence>
<keyword evidence="12" id="KW-0961">Cell wall biogenesis/degradation</keyword>
<feature type="domain" description="Penicillin-binding protein transpeptidase" evidence="14">
    <location>
        <begin position="324"/>
        <end position="649"/>
    </location>
</feature>
<keyword evidence="8" id="KW-0133">Cell shape</keyword>
<evidence type="ECO:0000256" key="10">
    <source>
        <dbReference type="ARBA" id="ARBA00022989"/>
    </source>
</evidence>
<evidence type="ECO:0000256" key="1">
    <source>
        <dbReference type="ARBA" id="ARBA00004167"/>
    </source>
</evidence>
<sequence length="660" mass="73203">MTDNNPFKIFEDKPAAGLDGKYKKSWVEESFDIEAEVANRLTFSHTRNYLGTSINAKRIKKFLVIIAVGLTVIFVRTFYLQTVRGSYYHDLAEGNRIRLRAIPSERGIFYDRFNKELVQNVPNFSLAIIPQDLPRGTVEREKIIAKLSELSGLSQDDLKELVKKYGSYGYESLVIKENLDYQTALKLYVDNASLPGISIESGSRRQYLSSGTKTNEETLSLSHLLGYLSKLSDEELTNLRRIGYLQADTIGRTGLEKSYESLLRGTYGRKKIEVNAVGKEQNILAVEAPQPGKNIVLTIDLEAQKKLEEFVKTTAEKTGKRKISAIALDPRNGQILALVSWPSFDNNKFSGGIDKSTYKKYIDDLDHPLFNRTIAGTYPPGSTVKLVVSAAALEEKIITQSTVFNSVGGLNVGLHFFKDWKAGGHGITDVTKAIAWSVNTFFYYVGGGYNNFVGLGVDRIAKYLTLFNLAQKTGIDLPGERSGFVPSKEWKRQEKGETWYVGDTYNLSIGQGDLLVTPLQVAVWTAAIANGGKIMEPHLGYKIIDPISKTSTPIEDKVLRSNFIASENLSIVRQGMRECVTIGSCKLLGSLSFAGGGKTGTAQWSKDHATHAWFTSFAPISDPKIVVTVLVEEGGEGATIAMPIAKNFLDWWGKKYLTRE</sequence>
<evidence type="ECO:0000256" key="6">
    <source>
        <dbReference type="ARBA" id="ARBA00022692"/>
    </source>
</evidence>
<evidence type="ECO:0000256" key="11">
    <source>
        <dbReference type="ARBA" id="ARBA00023136"/>
    </source>
</evidence>
<comment type="caution">
    <text evidence="16">The sequence shown here is derived from an EMBL/GenBank/DDBJ whole genome shotgun (WGS) entry which is preliminary data.</text>
</comment>
<keyword evidence="5" id="KW-0645">Protease</keyword>
<accession>A0A1F6MFB2</accession>
<dbReference type="GO" id="GO:0008658">
    <property type="term" value="F:penicillin binding"/>
    <property type="evidence" value="ECO:0007669"/>
    <property type="project" value="InterPro"/>
</dbReference>
<evidence type="ECO:0000313" key="16">
    <source>
        <dbReference type="EMBL" id="OGH70342.1"/>
    </source>
</evidence>
<dbReference type="Pfam" id="PF00905">
    <property type="entry name" value="Transpeptidase"/>
    <property type="match status" value="1"/>
</dbReference>
<evidence type="ECO:0000256" key="9">
    <source>
        <dbReference type="ARBA" id="ARBA00022984"/>
    </source>
</evidence>
<dbReference type="InterPro" id="IPR036138">
    <property type="entry name" value="PBP_dimer_sf"/>
</dbReference>
<name>A0A1F6MFB2_9BACT</name>
<keyword evidence="11 13" id="KW-0472">Membrane</keyword>
<dbReference type="Gene3D" id="3.30.1390.30">
    <property type="entry name" value="Penicillin-binding protein 2a, domain 3"/>
    <property type="match status" value="1"/>
</dbReference>
<evidence type="ECO:0000256" key="2">
    <source>
        <dbReference type="ARBA" id="ARBA00004236"/>
    </source>
</evidence>
<feature type="transmembrane region" description="Helical" evidence="13">
    <location>
        <begin position="62"/>
        <end position="79"/>
    </location>
</feature>
<keyword evidence="3" id="KW-1003">Cell membrane</keyword>
<keyword evidence="4" id="KW-0997">Cell inner membrane</keyword>
<dbReference type="GO" id="GO:0008360">
    <property type="term" value="P:regulation of cell shape"/>
    <property type="evidence" value="ECO:0007669"/>
    <property type="project" value="UniProtKB-KW"/>
</dbReference>
<dbReference type="InterPro" id="IPR005311">
    <property type="entry name" value="PBP_dimer"/>
</dbReference>
<dbReference type="GO" id="GO:0009252">
    <property type="term" value="P:peptidoglycan biosynthetic process"/>
    <property type="evidence" value="ECO:0007669"/>
    <property type="project" value="UniProtKB-KW"/>
</dbReference>
<evidence type="ECO:0000256" key="4">
    <source>
        <dbReference type="ARBA" id="ARBA00022519"/>
    </source>
</evidence>
<keyword evidence="7" id="KW-0378">Hydrolase</keyword>
<dbReference type="InterPro" id="IPR017790">
    <property type="entry name" value="Penicillin-binding_protein_2"/>
</dbReference>
<organism evidence="16 17">
    <name type="scientific">Candidatus Magasanikbacteria bacterium RIFCSPHIGHO2_01_FULL_47_8</name>
    <dbReference type="NCBI Taxonomy" id="1798673"/>
    <lineage>
        <taxon>Bacteria</taxon>
        <taxon>Candidatus Magasanikiibacteriota</taxon>
    </lineage>
</organism>
<evidence type="ECO:0000256" key="7">
    <source>
        <dbReference type="ARBA" id="ARBA00022801"/>
    </source>
</evidence>
<dbReference type="GO" id="GO:0071972">
    <property type="term" value="F:peptidoglycan L,D-transpeptidase activity"/>
    <property type="evidence" value="ECO:0007669"/>
    <property type="project" value="TreeGrafter"/>
</dbReference>
<reference evidence="16 17" key="1">
    <citation type="journal article" date="2016" name="Nat. Commun.">
        <title>Thousands of microbial genomes shed light on interconnected biogeochemical processes in an aquifer system.</title>
        <authorList>
            <person name="Anantharaman K."/>
            <person name="Brown C.T."/>
            <person name="Hug L.A."/>
            <person name="Sharon I."/>
            <person name="Castelle C.J."/>
            <person name="Probst A.J."/>
            <person name="Thomas B.C."/>
            <person name="Singh A."/>
            <person name="Wilkins M.J."/>
            <person name="Karaoz U."/>
            <person name="Brodie E.L."/>
            <person name="Williams K.H."/>
            <person name="Hubbard S.S."/>
            <person name="Banfield J.F."/>
        </authorList>
    </citation>
    <scope>NUCLEOTIDE SEQUENCE [LARGE SCALE GENOMIC DNA]</scope>
</reference>
<dbReference type="GO" id="GO:0009002">
    <property type="term" value="F:serine-type D-Ala-D-Ala carboxypeptidase activity"/>
    <property type="evidence" value="ECO:0007669"/>
    <property type="project" value="InterPro"/>
</dbReference>
<dbReference type="GO" id="GO:0006508">
    <property type="term" value="P:proteolysis"/>
    <property type="evidence" value="ECO:0007669"/>
    <property type="project" value="UniProtKB-KW"/>
</dbReference>
<keyword evidence="9" id="KW-0573">Peptidoglycan synthesis</keyword>
<keyword evidence="6 13" id="KW-0812">Transmembrane</keyword>
<protein>
    <submittedName>
        <fullName evidence="16">Penicillin-binding protein 2</fullName>
    </submittedName>
</protein>
<keyword evidence="10 13" id="KW-1133">Transmembrane helix</keyword>
<dbReference type="Gene3D" id="3.90.1310.10">
    <property type="entry name" value="Penicillin-binding protein 2a (Domain 2)"/>
    <property type="match status" value="1"/>
</dbReference>
<evidence type="ECO:0000259" key="15">
    <source>
        <dbReference type="Pfam" id="PF03717"/>
    </source>
</evidence>
<comment type="subcellular location">
    <subcellularLocation>
        <location evidence="2">Cell membrane</location>
    </subcellularLocation>
    <subcellularLocation>
        <location evidence="1">Membrane</location>
        <topology evidence="1">Single-pass membrane protein</topology>
    </subcellularLocation>
</comment>
<dbReference type="GO" id="GO:0071555">
    <property type="term" value="P:cell wall organization"/>
    <property type="evidence" value="ECO:0007669"/>
    <property type="project" value="UniProtKB-KW"/>
</dbReference>